<organism evidence="1">
    <name type="scientific">Blastobotrys adeninivorans</name>
    <name type="common">Yeast</name>
    <name type="synonym">Arxula adeninivorans</name>
    <dbReference type="NCBI Taxonomy" id="409370"/>
    <lineage>
        <taxon>Eukaryota</taxon>
        <taxon>Fungi</taxon>
        <taxon>Dikarya</taxon>
        <taxon>Ascomycota</taxon>
        <taxon>Saccharomycotina</taxon>
        <taxon>Dipodascomycetes</taxon>
        <taxon>Dipodascales</taxon>
        <taxon>Trichomonascaceae</taxon>
        <taxon>Blastobotrys</taxon>
    </lineage>
</organism>
<protein>
    <submittedName>
        <fullName evidence="1">ARAD1B04400p</fullName>
    </submittedName>
</protein>
<gene>
    <name evidence="1" type="ORF">GNLVRS02_ARAD1B04400g</name>
</gene>
<sequence length="88" mass="9825">MDQKRSQQYHEQLQARYIGVGDADTTREEWRANVARDSYASYIGHPGLLQQFSVALGEPRALTRKRFIDSMINPNGNGNGNGNGNNNS</sequence>
<dbReference type="GO" id="GO:0000398">
    <property type="term" value="P:mRNA splicing, via spliceosome"/>
    <property type="evidence" value="ECO:0007669"/>
    <property type="project" value="TreeGrafter"/>
</dbReference>
<proteinExistence type="predicted"/>
<reference evidence="1" key="2">
    <citation type="submission" date="2014-06" db="EMBL/GenBank/DDBJ databases">
        <title>The complete genome of Blastobotrys (Arxula) adeninivorans LS3 - a yeast of biotechnological interest.</title>
        <authorList>
            <person name="Kunze G."/>
            <person name="Gaillardin C."/>
            <person name="Czernicka M."/>
            <person name="Durrens P."/>
            <person name="Martin T."/>
            <person name="Boer E."/>
            <person name="Gabaldon T."/>
            <person name="Cruz J."/>
            <person name="Talla E."/>
            <person name="Marck C."/>
            <person name="Goffeau A."/>
            <person name="Barbe V."/>
            <person name="Baret P."/>
            <person name="Baronian K."/>
            <person name="Beier S."/>
            <person name="Bleykasten C."/>
            <person name="Bode R."/>
            <person name="Casaregola S."/>
            <person name="Despons L."/>
            <person name="Fairhead C."/>
            <person name="Giersberg M."/>
            <person name="Gierski P."/>
            <person name="Hahnel U."/>
            <person name="Hartmann A."/>
            <person name="Jankowska D."/>
            <person name="Jubin C."/>
            <person name="Jung P."/>
            <person name="Lafontaine I."/>
            <person name="Leh-Louis V."/>
            <person name="Lemaire M."/>
            <person name="Marcet-Houben M."/>
            <person name="Mascher M."/>
            <person name="Morel G."/>
            <person name="Richard G.-F."/>
            <person name="Riechen J."/>
            <person name="Sacerdot C."/>
            <person name="Sarkar A."/>
            <person name="Savel G."/>
            <person name="Schacherer J."/>
            <person name="Sherman D."/>
            <person name="Straub M.-L."/>
            <person name="Stein N."/>
            <person name="Thierry A."/>
            <person name="Trautwein-Schult A."/>
            <person name="Westhof E."/>
            <person name="Worch S."/>
            <person name="Dujon B."/>
            <person name="Souciet J.-L."/>
            <person name="Wincker P."/>
            <person name="Scholz U."/>
            <person name="Neuveglise N."/>
        </authorList>
    </citation>
    <scope>NUCLEOTIDE SEQUENCE</scope>
    <source>
        <strain evidence="1">LS3</strain>
    </source>
</reference>
<accession>A0A060T4L5</accession>
<reference evidence="1" key="1">
    <citation type="submission" date="2014-02" db="EMBL/GenBank/DDBJ databases">
        <authorList>
            <person name="Genoscope - CEA"/>
        </authorList>
    </citation>
    <scope>NUCLEOTIDE SEQUENCE</scope>
    <source>
        <strain evidence="1">LS3</strain>
    </source>
</reference>
<dbReference type="PANTHER" id="PTHR20978">
    <property type="entry name" value="SPLICING FACTOR 3B SUBUNIT 5"/>
    <property type="match status" value="1"/>
</dbReference>
<dbReference type="InterPro" id="IPR009846">
    <property type="entry name" value="SF3b5/RDS3-10"/>
</dbReference>
<dbReference type="Pfam" id="PF07189">
    <property type="entry name" value="SF3b10"/>
    <property type="match status" value="1"/>
</dbReference>
<dbReference type="AlphaFoldDB" id="A0A060T4L5"/>
<evidence type="ECO:0000313" key="1">
    <source>
        <dbReference type="EMBL" id="CDP36060.1"/>
    </source>
</evidence>
<dbReference type="GO" id="GO:0071011">
    <property type="term" value="C:precatalytic spliceosome"/>
    <property type="evidence" value="ECO:0007669"/>
    <property type="project" value="TreeGrafter"/>
</dbReference>
<dbReference type="PANTHER" id="PTHR20978:SF0">
    <property type="entry name" value="SPLICING FACTOR 3B SUBUNIT 5"/>
    <property type="match status" value="1"/>
</dbReference>
<dbReference type="PhylomeDB" id="A0A060T4L5"/>
<dbReference type="GO" id="GO:0005686">
    <property type="term" value="C:U2 snRNP"/>
    <property type="evidence" value="ECO:0007669"/>
    <property type="project" value="TreeGrafter"/>
</dbReference>
<name>A0A060T4L5_BLAAD</name>
<dbReference type="EMBL" id="HG937692">
    <property type="protein sequence ID" value="CDP36060.1"/>
    <property type="molecule type" value="Genomic_DNA"/>
</dbReference>